<comment type="caution">
    <text evidence="2">The sequence shown here is derived from an EMBL/GenBank/DDBJ whole genome shotgun (WGS) entry which is preliminary data.</text>
</comment>
<dbReference type="AlphaFoldDB" id="A0A9D4DF51"/>
<dbReference type="Proteomes" id="UP000828390">
    <property type="component" value="Unassembled WGS sequence"/>
</dbReference>
<gene>
    <name evidence="2" type="ORF">DPMN_181815</name>
</gene>
<dbReference type="EMBL" id="JAIWYP010000010">
    <property type="protein sequence ID" value="KAH3747390.1"/>
    <property type="molecule type" value="Genomic_DNA"/>
</dbReference>
<feature type="compositionally biased region" description="Polar residues" evidence="1">
    <location>
        <begin position="296"/>
        <end position="305"/>
    </location>
</feature>
<accession>A0A9D4DF51</accession>
<proteinExistence type="predicted"/>
<organism evidence="2 3">
    <name type="scientific">Dreissena polymorpha</name>
    <name type="common">Zebra mussel</name>
    <name type="synonym">Mytilus polymorpha</name>
    <dbReference type="NCBI Taxonomy" id="45954"/>
    <lineage>
        <taxon>Eukaryota</taxon>
        <taxon>Metazoa</taxon>
        <taxon>Spiralia</taxon>
        <taxon>Lophotrochozoa</taxon>
        <taxon>Mollusca</taxon>
        <taxon>Bivalvia</taxon>
        <taxon>Autobranchia</taxon>
        <taxon>Heteroconchia</taxon>
        <taxon>Euheterodonta</taxon>
        <taxon>Imparidentia</taxon>
        <taxon>Neoheterodontei</taxon>
        <taxon>Myida</taxon>
        <taxon>Dreissenoidea</taxon>
        <taxon>Dreissenidae</taxon>
        <taxon>Dreissena</taxon>
    </lineage>
</organism>
<protein>
    <submittedName>
        <fullName evidence="2">Uncharacterized protein</fullName>
    </submittedName>
</protein>
<evidence type="ECO:0000313" key="3">
    <source>
        <dbReference type="Proteomes" id="UP000828390"/>
    </source>
</evidence>
<feature type="region of interest" description="Disordered" evidence="1">
    <location>
        <begin position="295"/>
        <end position="318"/>
    </location>
</feature>
<evidence type="ECO:0000256" key="1">
    <source>
        <dbReference type="SAM" id="MobiDB-lite"/>
    </source>
</evidence>
<reference evidence="2" key="2">
    <citation type="submission" date="2020-11" db="EMBL/GenBank/DDBJ databases">
        <authorList>
            <person name="McCartney M.A."/>
            <person name="Auch B."/>
            <person name="Kono T."/>
            <person name="Mallez S."/>
            <person name="Becker A."/>
            <person name="Gohl D.M."/>
            <person name="Silverstein K.A.T."/>
            <person name="Koren S."/>
            <person name="Bechman K.B."/>
            <person name="Herman A."/>
            <person name="Abrahante J.E."/>
            <person name="Garbe J."/>
        </authorList>
    </citation>
    <scope>NUCLEOTIDE SEQUENCE</scope>
    <source>
        <strain evidence="2">Duluth1</strain>
        <tissue evidence="2">Whole animal</tissue>
    </source>
</reference>
<keyword evidence="3" id="KW-1185">Reference proteome</keyword>
<name>A0A9D4DF51_DREPO</name>
<reference evidence="2" key="1">
    <citation type="journal article" date="2019" name="bioRxiv">
        <title>The Genome of the Zebra Mussel, Dreissena polymorpha: A Resource for Invasive Species Research.</title>
        <authorList>
            <person name="McCartney M.A."/>
            <person name="Auch B."/>
            <person name="Kono T."/>
            <person name="Mallez S."/>
            <person name="Zhang Y."/>
            <person name="Obille A."/>
            <person name="Becker A."/>
            <person name="Abrahante J.E."/>
            <person name="Garbe J."/>
            <person name="Badalamenti J.P."/>
            <person name="Herman A."/>
            <person name="Mangelson H."/>
            <person name="Liachko I."/>
            <person name="Sullivan S."/>
            <person name="Sone E.D."/>
            <person name="Koren S."/>
            <person name="Silverstein K.A.T."/>
            <person name="Beckman K.B."/>
            <person name="Gohl D.M."/>
        </authorList>
    </citation>
    <scope>NUCLEOTIDE SEQUENCE</scope>
    <source>
        <strain evidence="2">Duluth1</strain>
        <tissue evidence="2">Whole animal</tissue>
    </source>
</reference>
<sequence>MAAHISAGPVTDLAQLTPYTIRDLLQSTSTQLPGLLAGPCQEGPYMAPTGTHPLTPLDEDYGDSAFSIKATNMVKPCAHFRKVDNRPINQAPVLVGSECPHVFENRKRRVAHISAAIMERATPGEAQEMAALRLKVMESIQAKRAKIADWIQEQSERVHKQVVSELQKETSRKRKAINTVHYFKHAEKVAKLVPLVGKVVQDSEEKPRACGVRAETAKLPRIVLKIHRDRNNNWVSKQGERNCPLDKYHYTHWTNINRNPEPVPLKPLEKYHLIPWISIQRSPRPVPLDPLDQNIKIPTTSTTRPPGSVLLDTLDPYH</sequence>
<evidence type="ECO:0000313" key="2">
    <source>
        <dbReference type="EMBL" id="KAH3747390.1"/>
    </source>
</evidence>